<dbReference type="InterPro" id="IPR050364">
    <property type="entry name" value="Cytochrome_P450_fung"/>
</dbReference>
<evidence type="ECO:0000256" key="11">
    <source>
        <dbReference type="ARBA" id="ARBA00023033"/>
    </source>
</evidence>
<dbReference type="SUPFAM" id="SSF48264">
    <property type="entry name" value="Cytochrome P450"/>
    <property type="match status" value="1"/>
</dbReference>
<name>A0A0C3B4T3_PILCF</name>
<evidence type="ECO:0000256" key="14">
    <source>
        <dbReference type="RuleBase" id="RU000461"/>
    </source>
</evidence>
<gene>
    <name evidence="15" type="ORF">PILCRDRAFT_821666</name>
</gene>
<dbReference type="GO" id="GO:0004497">
    <property type="term" value="F:monooxygenase activity"/>
    <property type="evidence" value="ECO:0007669"/>
    <property type="project" value="UniProtKB-KW"/>
</dbReference>
<evidence type="ECO:0000313" key="16">
    <source>
        <dbReference type="Proteomes" id="UP000054166"/>
    </source>
</evidence>
<feature type="binding site" description="axial binding residue" evidence="13">
    <location>
        <position position="451"/>
    </location>
    <ligand>
        <name>heme</name>
        <dbReference type="ChEBI" id="CHEBI:30413"/>
    </ligand>
    <ligandPart>
        <name>Fe</name>
        <dbReference type="ChEBI" id="CHEBI:18248"/>
    </ligandPart>
</feature>
<evidence type="ECO:0000313" key="15">
    <source>
        <dbReference type="EMBL" id="KIM81213.1"/>
    </source>
</evidence>
<dbReference type="Pfam" id="PF00067">
    <property type="entry name" value="p450"/>
    <property type="match status" value="1"/>
</dbReference>
<dbReference type="PRINTS" id="PR00385">
    <property type="entry name" value="P450"/>
</dbReference>
<evidence type="ECO:0000256" key="7">
    <source>
        <dbReference type="ARBA" id="ARBA00022723"/>
    </source>
</evidence>
<keyword evidence="8" id="KW-1133">Transmembrane helix</keyword>
<comment type="subcellular location">
    <subcellularLocation>
        <location evidence="2">Membrane</location>
        <topology evidence="2">Single-pass membrane protein</topology>
    </subcellularLocation>
</comment>
<evidence type="ECO:0000256" key="6">
    <source>
        <dbReference type="ARBA" id="ARBA00022692"/>
    </source>
</evidence>
<keyword evidence="11 14" id="KW-0503">Monooxygenase</keyword>
<evidence type="ECO:0000256" key="5">
    <source>
        <dbReference type="ARBA" id="ARBA00022617"/>
    </source>
</evidence>
<dbReference type="PROSITE" id="PS00086">
    <property type="entry name" value="CYTOCHROME_P450"/>
    <property type="match status" value="1"/>
</dbReference>
<keyword evidence="10 13" id="KW-0408">Iron</keyword>
<comment type="cofactor">
    <cofactor evidence="1 13">
        <name>heme</name>
        <dbReference type="ChEBI" id="CHEBI:30413"/>
    </cofactor>
</comment>
<comment type="similarity">
    <text evidence="4 14">Belongs to the cytochrome P450 family.</text>
</comment>
<evidence type="ECO:0000256" key="9">
    <source>
        <dbReference type="ARBA" id="ARBA00023002"/>
    </source>
</evidence>
<dbReference type="AlphaFoldDB" id="A0A0C3B4T3"/>
<dbReference type="OrthoDB" id="1103324at2759"/>
<dbReference type="HOGENOM" id="CLU_001570_2_1_1"/>
<evidence type="ECO:0000256" key="3">
    <source>
        <dbReference type="ARBA" id="ARBA00005179"/>
    </source>
</evidence>
<comment type="pathway">
    <text evidence="3">Secondary metabolite biosynthesis.</text>
</comment>
<evidence type="ECO:0000256" key="2">
    <source>
        <dbReference type="ARBA" id="ARBA00004167"/>
    </source>
</evidence>
<evidence type="ECO:0000256" key="1">
    <source>
        <dbReference type="ARBA" id="ARBA00001971"/>
    </source>
</evidence>
<dbReference type="STRING" id="765440.A0A0C3B4T3"/>
<dbReference type="PANTHER" id="PTHR46300">
    <property type="entry name" value="P450, PUTATIVE (EUROFUNG)-RELATED-RELATED"/>
    <property type="match status" value="1"/>
</dbReference>
<dbReference type="GO" id="GO:0016020">
    <property type="term" value="C:membrane"/>
    <property type="evidence" value="ECO:0007669"/>
    <property type="project" value="UniProtKB-SubCell"/>
</dbReference>
<dbReference type="Gene3D" id="1.10.630.10">
    <property type="entry name" value="Cytochrome P450"/>
    <property type="match status" value="1"/>
</dbReference>
<keyword evidence="16" id="KW-1185">Reference proteome</keyword>
<evidence type="ECO:0000256" key="13">
    <source>
        <dbReference type="PIRSR" id="PIRSR602401-1"/>
    </source>
</evidence>
<evidence type="ECO:0000256" key="8">
    <source>
        <dbReference type="ARBA" id="ARBA00022989"/>
    </source>
</evidence>
<dbReference type="InParanoid" id="A0A0C3B4T3"/>
<keyword evidence="7 13" id="KW-0479">Metal-binding</keyword>
<protein>
    <recommendedName>
        <fullName evidence="17">Cytochrome P450</fullName>
    </recommendedName>
</protein>
<sequence>MSLWPALSLDCLDNDYSSLIPTLSNKHLVAGASILFTYVFAKLWTTGHRERGLPPGPPTTPVLGNALQFPKRFPHVRFTEWANIYGPIVSVKILDRTVIILTNPEAVKIILDGQGSLTGNRLPSHIVQRATGGLIMALENMDTQIWKHNRKAIRAFLTPVQLEGYLPKQRLEYAICAHIKRTTGSVMATLVYGKRWLQLSDGETYFEGINLLFDVMDPGAHPPIELFWPLKYVPYVERLGWAKWKPLCDYTKTLRDSLYDKLLEECEERLKSGVGVGCYIETVLNNQARLGMTRDEIRGLAAVLMDGGVETSASYLQTFIIALLQSPESQLRAQEEIDSVVGGDRIPVLDDFKCLPYVKALVMEVFRFRPIFPVGLPHVTTEDIAYQGYHIPKDSFIFMNIWGMYHHPDYFDEPEIFKPERYLNNQHGTKEGVNTTGFRDNLPFGAGRRICPGEGMAMRTIMHNTMNLLWAFNFVKDKSGTGNWDMDSYGHGSELAPLPFTCTITPRDEKRANLIKQVFEYNAKSL</sequence>
<keyword evidence="5 13" id="KW-0349">Heme</keyword>
<dbReference type="GO" id="GO:0020037">
    <property type="term" value="F:heme binding"/>
    <property type="evidence" value="ECO:0007669"/>
    <property type="project" value="InterPro"/>
</dbReference>
<evidence type="ECO:0000256" key="4">
    <source>
        <dbReference type="ARBA" id="ARBA00010617"/>
    </source>
</evidence>
<evidence type="ECO:0000256" key="10">
    <source>
        <dbReference type="ARBA" id="ARBA00023004"/>
    </source>
</evidence>
<reference evidence="15 16" key="1">
    <citation type="submission" date="2014-04" db="EMBL/GenBank/DDBJ databases">
        <authorList>
            <consortium name="DOE Joint Genome Institute"/>
            <person name="Kuo A."/>
            <person name="Tarkka M."/>
            <person name="Buscot F."/>
            <person name="Kohler A."/>
            <person name="Nagy L.G."/>
            <person name="Floudas D."/>
            <person name="Copeland A."/>
            <person name="Barry K.W."/>
            <person name="Cichocki N."/>
            <person name="Veneault-Fourrey C."/>
            <person name="LaButti K."/>
            <person name="Lindquist E.A."/>
            <person name="Lipzen A."/>
            <person name="Lundell T."/>
            <person name="Morin E."/>
            <person name="Murat C."/>
            <person name="Sun H."/>
            <person name="Tunlid A."/>
            <person name="Henrissat B."/>
            <person name="Grigoriev I.V."/>
            <person name="Hibbett D.S."/>
            <person name="Martin F."/>
            <person name="Nordberg H.P."/>
            <person name="Cantor M.N."/>
            <person name="Hua S.X."/>
        </authorList>
    </citation>
    <scope>NUCLEOTIDE SEQUENCE [LARGE SCALE GENOMIC DNA]</scope>
    <source>
        <strain evidence="15 16">F 1598</strain>
    </source>
</reference>
<dbReference type="InterPro" id="IPR036396">
    <property type="entry name" value="Cyt_P450_sf"/>
</dbReference>
<organism evidence="15 16">
    <name type="scientific">Piloderma croceum (strain F 1598)</name>
    <dbReference type="NCBI Taxonomy" id="765440"/>
    <lineage>
        <taxon>Eukaryota</taxon>
        <taxon>Fungi</taxon>
        <taxon>Dikarya</taxon>
        <taxon>Basidiomycota</taxon>
        <taxon>Agaricomycotina</taxon>
        <taxon>Agaricomycetes</taxon>
        <taxon>Agaricomycetidae</taxon>
        <taxon>Atheliales</taxon>
        <taxon>Atheliaceae</taxon>
        <taxon>Piloderma</taxon>
    </lineage>
</organism>
<dbReference type="PRINTS" id="PR00463">
    <property type="entry name" value="EP450I"/>
</dbReference>
<dbReference type="PANTHER" id="PTHR46300:SF2">
    <property type="entry name" value="CYTOCHROME P450 MONOOXYGENASE ALNH-RELATED"/>
    <property type="match status" value="1"/>
</dbReference>
<accession>A0A0C3B4T3</accession>
<keyword evidence="6" id="KW-0812">Transmembrane</keyword>
<evidence type="ECO:0008006" key="17">
    <source>
        <dbReference type="Google" id="ProtNLM"/>
    </source>
</evidence>
<dbReference type="InterPro" id="IPR017972">
    <property type="entry name" value="Cyt_P450_CS"/>
</dbReference>
<evidence type="ECO:0000256" key="12">
    <source>
        <dbReference type="ARBA" id="ARBA00023136"/>
    </source>
</evidence>
<dbReference type="InterPro" id="IPR001128">
    <property type="entry name" value="Cyt_P450"/>
</dbReference>
<reference evidence="16" key="2">
    <citation type="submission" date="2015-01" db="EMBL/GenBank/DDBJ databases">
        <title>Evolutionary Origins and Diversification of the Mycorrhizal Mutualists.</title>
        <authorList>
            <consortium name="DOE Joint Genome Institute"/>
            <consortium name="Mycorrhizal Genomics Consortium"/>
            <person name="Kohler A."/>
            <person name="Kuo A."/>
            <person name="Nagy L.G."/>
            <person name="Floudas D."/>
            <person name="Copeland A."/>
            <person name="Barry K.W."/>
            <person name="Cichocki N."/>
            <person name="Veneault-Fourrey C."/>
            <person name="LaButti K."/>
            <person name="Lindquist E.A."/>
            <person name="Lipzen A."/>
            <person name="Lundell T."/>
            <person name="Morin E."/>
            <person name="Murat C."/>
            <person name="Riley R."/>
            <person name="Ohm R."/>
            <person name="Sun H."/>
            <person name="Tunlid A."/>
            <person name="Henrissat B."/>
            <person name="Grigoriev I.V."/>
            <person name="Hibbett D.S."/>
            <person name="Martin F."/>
        </authorList>
    </citation>
    <scope>NUCLEOTIDE SEQUENCE [LARGE SCALE GENOMIC DNA]</scope>
    <source>
        <strain evidence="16">F 1598</strain>
    </source>
</reference>
<dbReference type="GO" id="GO:0016705">
    <property type="term" value="F:oxidoreductase activity, acting on paired donors, with incorporation or reduction of molecular oxygen"/>
    <property type="evidence" value="ECO:0007669"/>
    <property type="project" value="InterPro"/>
</dbReference>
<dbReference type="EMBL" id="KN833000">
    <property type="protein sequence ID" value="KIM81213.1"/>
    <property type="molecule type" value="Genomic_DNA"/>
</dbReference>
<keyword evidence="9 14" id="KW-0560">Oxidoreductase</keyword>
<dbReference type="Proteomes" id="UP000054166">
    <property type="component" value="Unassembled WGS sequence"/>
</dbReference>
<keyword evidence="12" id="KW-0472">Membrane</keyword>
<dbReference type="InterPro" id="IPR002401">
    <property type="entry name" value="Cyt_P450_E_grp-I"/>
</dbReference>
<proteinExistence type="inferred from homology"/>
<dbReference type="GO" id="GO:0005506">
    <property type="term" value="F:iron ion binding"/>
    <property type="evidence" value="ECO:0007669"/>
    <property type="project" value="InterPro"/>
</dbReference>